<evidence type="ECO:0000259" key="2">
    <source>
        <dbReference type="Pfam" id="PF10214"/>
    </source>
</evidence>
<evidence type="ECO:0000313" key="6">
    <source>
        <dbReference type="Proteomes" id="UP000315783"/>
    </source>
</evidence>
<accession>A0A545UQJ1</accession>
<dbReference type="STRING" id="43265.A0A545UQJ1"/>
<keyword evidence="5" id="KW-0396">Initiation factor</keyword>
<organism evidence="5 6">
    <name type="scientific">Cordyceps javanica</name>
    <dbReference type="NCBI Taxonomy" id="43265"/>
    <lineage>
        <taxon>Eukaryota</taxon>
        <taxon>Fungi</taxon>
        <taxon>Dikarya</taxon>
        <taxon>Ascomycota</taxon>
        <taxon>Pezizomycotina</taxon>
        <taxon>Sordariomycetes</taxon>
        <taxon>Hypocreomycetidae</taxon>
        <taxon>Hypocreales</taxon>
        <taxon>Cordycipitaceae</taxon>
        <taxon>Cordyceps</taxon>
    </lineage>
</organism>
<evidence type="ECO:0000313" key="5">
    <source>
        <dbReference type="EMBL" id="TQV91734.1"/>
    </source>
</evidence>
<feature type="domain" description="RRN6 helical bundle" evidence="4">
    <location>
        <begin position="436"/>
        <end position="541"/>
    </location>
</feature>
<keyword evidence="5" id="KW-0648">Protein biosynthesis</keyword>
<dbReference type="GO" id="GO:0003743">
    <property type="term" value="F:translation initiation factor activity"/>
    <property type="evidence" value="ECO:0007669"/>
    <property type="project" value="UniProtKB-KW"/>
</dbReference>
<feature type="domain" description="RRN6 beta-propeller" evidence="2">
    <location>
        <begin position="225"/>
        <end position="320"/>
    </location>
</feature>
<evidence type="ECO:0000259" key="3">
    <source>
        <dbReference type="Pfam" id="PF20639"/>
    </source>
</evidence>
<feature type="compositionally biased region" description="Polar residues" evidence="1">
    <location>
        <begin position="696"/>
        <end position="723"/>
    </location>
</feature>
<protein>
    <submittedName>
        <fullName evidence="5">RNA polymerase I-specific transcription initiation factor RRN6-like protein</fullName>
    </submittedName>
</protein>
<dbReference type="GO" id="GO:0001179">
    <property type="term" value="F:RNA polymerase I general transcription initiation factor binding"/>
    <property type="evidence" value="ECO:0007669"/>
    <property type="project" value="TreeGrafter"/>
</dbReference>
<dbReference type="Proteomes" id="UP000315783">
    <property type="component" value="Unassembled WGS sequence"/>
</dbReference>
<dbReference type="Pfam" id="PF20639">
    <property type="entry name" value="Rrn6_K-rich"/>
    <property type="match status" value="1"/>
</dbReference>
<dbReference type="OrthoDB" id="4090074at2759"/>
<dbReference type="AlphaFoldDB" id="A0A545UQJ1"/>
<dbReference type="GO" id="GO:0001163">
    <property type="term" value="F:RNA polymerase I transcription regulatory region sequence-specific DNA binding"/>
    <property type="evidence" value="ECO:0007669"/>
    <property type="project" value="TreeGrafter"/>
</dbReference>
<evidence type="ECO:0000259" key="4">
    <source>
        <dbReference type="Pfam" id="PF20640"/>
    </source>
</evidence>
<feature type="region of interest" description="Disordered" evidence="1">
    <location>
        <begin position="557"/>
        <end position="590"/>
    </location>
</feature>
<gene>
    <name evidence="5" type="ORF">IF1G_09800</name>
</gene>
<feature type="compositionally biased region" description="Polar residues" evidence="1">
    <location>
        <begin position="566"/>
        <end position="589"/>
    </location>
</feature>
<dbReference type="PANTHER" id="PTHR28221">
    <property type="entry name" value="RNA POLYMERASE I-SPECIFIC TRANSCRIPTION INITIATION FACTOR RRN6"/>
    <property type="match status" value="1"/>
</dbReference>
<sequence>MAEAHGFAGHTYGDAGILSYRLANQQMGDQVGNLGSSRHTDQEPRFSIVGATAELYPPSKAVQPIPSSHLWHVGREQQRWLTKFHPEAAMGNFCFQEPLRDDMAKFKTAETYPSDGPLLALGTMQTVSGRQDGDKAVPFMASATGVSGELLRLTVADRTDWEWGDSEDVSLKLSVIDPLQNEREIIWATDGLPITQIKYVQGLSNQDYALNMHSATLLSPFRKFWAPEENNNRILAVENCPTTESRVFVLTEKNIVWAEIRHDQDRPKILAVIPHVGDVFSMPKMTTCAVKDGTSMVFTFSTKTKQLSVYWFKAEDDGPVRWHRHVTSLPSPVGPSSSPTHVSQITVTPLHLNLSGSKCPSGLGAKYKKAGVEFFQVNLLSNNLSLRYGIYATVYAPGQEVVPPTKRLPRFMGPRWRKRRDHLLRRFEDTFVLPDGSRAPLTTWYQLADAVGDDAELGDVSNGMETEIEKLFDASDENKGVPQIRHFSEKEPADALVGFAYLFRNYCSLWLGSPGSGLTDEVQQQRKVWIAEVARNMLFSCYGVLVQDVPVFGPQRLEAPQRTSREPPSSNMLTSSPRSSQLSQAASESTDVHDSALARLSLLAPSLSTEPTSSKSHSLLSYWPAERGHNPEHYVSTVAVASDDRFRDARERLQRKEARRKSHVDKFRRQSMMRQGTGRDPEDEVMGSSPGPTRVQVLSSQAGPSSSQTQAQSLPPLTMSQPVSGAFGARKKKSKPKRKSGFR</sequence>
<dbReference type="GO" id="GO:0070860">
    <property type="term" value="C:RNA polymerase I core factor complex"/>
    <property type="evidence" value="ECO:0007669"/>
    <property type="project" value="TreeGrafter"/>
</dbReference>
<dbReference type="Pfam" id="PF10214">
    <property type="entry name" value="Rrn6_beta-prop"/>
    <property type="match status" value="2"/>
</dbReference>
<dbReference type="EMBL" id="SPUK01000018">
    <property type="protein sequence ID" value="TQV91734.1"/>
    <property type="molecule type" value="Genomic_DNA"/>
</dbReference>
<dbReference type="InterPro" id="IPR048535">
    <property type="entry name" value="RRN6_beta-prop"/>
</dbReference>
<dbReference type="InterPro" id="IPR048536">
    <property type="entry name" value="Rrn6_K-rich"/>
</dbReference>
<dbReference type="InterPro" id="IPR019350">
    <property type="entry name" value="RNA_pol_I-sp_TIF_RRN6-like"/>
</dbReference>
<dbReference type="GO" id="GO:0042790">
    <property type="term" value="P:nucleolar large rRNA transcription by RNA polymerase I"/>
    <property type="evidence" value="ECO:0007669"/>
    <property type="project" value="TreeGrafter"/>
</dbReference>
<dbReference type="InterPro" id="IPR048537">
    <property type="entry name" value="RRN6_HB"/>
</dbReference>
<feature type="compositionally biased region" description="Basic residues" evidence="1">
    <location>
        <begin position="729"/>
        <end position="743"/>
    </location>
</feature>
<feature type="domain" description="RRN6 K-rich C-terminal" evidence="3">
    <location>
        <begin position="617"/>
        <end position="742"/>
    </location>
</feature>
<reference evidence="5 6" key="1">
    <citation type="journal article" date="2019" name="Appl. Microbiol. Biotechnol.">
        <title>Genome sequence of Isaria javanica and comparative genome analysis insights into family S53 peptidase evolution in fungal entomopathogens.</title>
        <authorList>
            <person name="Lin R."/>
            <person name="Zhang X."/>
            <person name="Xin B."/>
            <person name="Zou M."/>
            <person name="Gao Y."/>
            <person name="Qin F."/>
            <person name="Hu Q."/>
            <person name="Xie B."/>
            <person name="Cheng X."/>
        </authorList>
    </citation>
    <scope>NUCLEOTIDE SEQUENCE [LARGE SCALE GENOMIC DNA]</scope>
    <source>
        <strain evidence="5 6">IJ1G</strain>
    </source>
</reference>
<feature type="region of interest" description="Disordered" evidence="1">
    <location>
        <begin position="654"/>
        <end position="743"/>
    </location>
</feature>
<proteinExistence type="predicted"/>
<keyword evidence="6" id="KW-1185">Reference proteome</keyword>
<name>A0A545UQJ1_9HYPO</name>
<feature type="domain" description="RRN6 beta-propeller" evidence="2">
    <location>
        <begin position="113"/>
        <end position="207"/>
    </location>
</feature>
<dbReference type="PANTHER" id="PTHR28221:SF2">
    <property type="entry name" value="RNA POLYMERASE I-SPECIFIC TRANSCRIPTION INITIATION FACTOR RRN6"/>
    <property type="match status" value="1"/>
</dbReference>
<dbReference type="Pfam" id="PF20640">
    <property type="entry name" value="Rrn6_HB"/>
    <property type="match status" value="1"/>
</dbReference>
<evidence type="ECO:0000256" key="1">
    <source>
        <dbReference type="SAM" id="MobiDB-lite"/>
    </source>
</evidence>
<comment type="caution">
    <text evidence="5">The sequence shown here is derived from an EMBL/GenBank/DDBJ whole genome shotgun (WGS) entry which is preliminary data.</text>
</comment>